<dbReference type="SUPFAM" id="SSF47175">
    <property type="entry name" value="Cytochromes"/>
    <property type="match status" value="1"/>
</dbReference>
<gene>
    <name evidence="1" type="ORF">PQ457_21845</name>
</gene>
<proteinExistence type="predicted"/>
<organism evidence="1 2">
    <name type="scientific">Novosphingobium humi</name>
    <dbReference type="NCBI Taxonomy" id="2282397"/>
    <lineage>
        <taxon>Bacteria</taxon>
        <taxon>Pseudomonadati</taxon>
        <taxon>Pseudomonadota</taxon>
        <taxon>Alphaproteobacteria</taxon>
        <taxon>Sphingomonadales</taxon>
        <taxon>Sphingomonadaceae</taxon>
        <taxon>Novosphingobium</taxon>
    </lineage>
</organism>
<reference evidence="1 2" key="1">
    <citation type="submission" date="2023-02" db="EMBL/GenBank/DDBJ databases">
        <title>Genome sequence of Novosphingobium humi KACC 19094.</title>
        <authorList>
            <person name="Kim S."/>
            <person name="Heo J."/>
            <person name="Kwon S.-W."/>
        </authorList>
    </citation>
    <scope>NUCLEOTIDE SEQUENCE [LARGE SCALE GENOMIC DNA]</scope>
    <source>
        <strain evidence="1 2">KACC 19094</strain>
        <plasmid evidence="1 2">unnamed2</plasmid>
    </source>
</reference>
<dbReference type="Proteomes" id="UP001218231">
    <property type="component" value="Plasmid unnamed2"/>
</dbReference>
<geneLocation type="plasmid" evidence="1 2">
    <name>unnamed2</name>
</geneLocation>
<dbReference type="EMBL" id="CP117419">
    <property type="protein sequence ID" value="WCT80232.1"/>
    <property type="molecule type" value="Genomic_DNA"/>
</dbReference>
<name>A0ABY7U5R1_9SPHN</name>
<keyword evidence="1" id="KW-0614">Plasmid</keyword>
<evidence type="ECO:0000313" key="2">
    <source>
        <dbReference type="Proteomes" id="UP001218231"/>
    </source>
</evidence>
<accession>A0ABY7U5R1</accession>
<protein>
    <submittedName>
        <fullName evidence="1">Uncharacterized protein</fullName>
    </submittedName>
</protein>
<dbReference type="InterPro" id="IPR010980">
    <property type="entry name" value="Cyt_c/b562"/>
</dbReference>
<evidence type="ECO:0000313" key="1">
    <source>
        <dbReference type="EMBL" id="WCT80232.1"/>
    </source>
</evidence>
<sequence length="144" mass="15935">MVRNAWAGSEEASAALPLKEIMAHVMQRNALQLWSWTTYLSDEKGNRYMAPGTEAEWEDAESDALTLAQIATSLKVADRRLDDQWDRYIGDLEVAALQSAAAAEKHDFEGLLKSANAIDARCVACHMHYVPELEGASALSRAKR</sequence>
<dbReference type="RefSeq" id="WP_273620499.1">
    <property type="nucleotide sequence ID" value="NZ_CP117419.1"/>
</dbReference>
<keyword evidence="2" id="KW-1185">Reference proteome</keyword>